<sequence length="266" mass="29155">MELPEFRCGSPALASRGSRRKPEDLVVEGSPDDSPPATARPPAHGIVRVHRFAAGRALALLHAAHSGSSPTRGKKAMSLDGAIPPEERASPEGWQGPLCPPSGASFRVARRQRLGKMRHSSDDSESLSTRAGSPNHSPDEIETQAWPSHELEEKIRKPRSEVKLTLPIAIREPSSAEGTSSFQSFPCPVASWTEAKQEAKEEPTSWRAPGHVPIDCVIRRRKKRAKELRLALPFPVPKDDPRFGHLIETEGQTCQVPRSQSSFAWV</sequence>
<proteinExistence type="predicted"/>
<dbReference type="AlphaFoldDB" id="A0A9P1BGI1"/>
<reference evidence="3 4" key="2">
    <citation type="submission" date="2024-05" db="EMBL/GenBank/DDBJ databases">
        <authorList>
            <person name="Chen Y."/>
            <person name="Shah S."/>
            <person name="Dougan E. K."/>
            <person name="Thang M."/>
            <person name="Chan C."/>
        </authorList>
    </citation>
    <scope>NUCLEOTIDE SEQUENCE [LARGE SCALE GENOMIC DNA]</scope>
</reference>
<comment type="caution">
    <text evidence="2">The sequence shown here is derived from an EMBL/GenBank/DDBJ whole genome shotgun (WGS) entry which is preliminary data.</text>
</comment>
<keyword evidence="4" id="KW-1185">Reference proteome</keyword>
<feature type="compositionally biased region" description="Basic and acidic residues" evidence="1">
    <location>
        <begin position="149"/>
        <end position="158"/>
    </location>
</feature>
<evidence type="ECO:0000256" key="1">
    <source>
        <dbReference type="SAM" id="MobiDB-lite"/>
    </source>
</evidence>
<evidence type="ECO:0000313" key="3">
    <source>
        <dbReference type="EMBL" id="CAL4760211.1"/>
    </source>
</evidence>
<dbReference type="EMBL" id="CAMXCT010000041">
    <property type="protein sequence ID" value="CAI3972899.1"/>
    <property type="molecule type" value="Genomic_DNA"/>
</dbReference>
<dbReference type="EMBL" id="CAMXCT020000041">
    <property type="protein sequence ID" value="CAL1126274.1"/>
    <property type="molecule type" value="Genomic_DNA"/>
</dbReference>
<accession>A0A9P1BGI1</accession>
<dbReference type="EMBL" id="CAMXCT030000041">
    <property type="protein sequence ID" value="CAL4760211.1"/>
    <property type="molecule type" value="Genomic_DNA"/>
</dbReference>
<dbReference type="Proteomes" id="UP001152797">
    <property type="component" value="Unassembled WGS sequence"/>
</dbReference>
<feature type="region of interest" description="Disordered" evidence="1">
    <location>
        <begin position="1"/>
        <end position="44"/>
    </location>
</feature>
<feature type="compositionally biased region" description="Polar residues" evidence="1">
    <location>
        <begin position="126"/>
        <end position="136"/>
    </location>
</feature>
<protein>
    <submittedName>
        <fullName evidence="2">Uncharacterized protein</fullName>
    </submittedName>
</protein>
<evidence type="ECO:0000313" key="2">
    <source>
        <dbReference type="EMBL" id="CAI3972899.1"/>
    </source>
</evidence>
<reference evidence="2" key="1">
    <citation type="submission" date="2022-10" db="EMBL/GenBank/DDBJ databases">
        <authorList>
            <person name="Chen Y."/>
            <person name="Dougan E. K."/>
            <person name="Chan C."/>
            <person name="Rhodes N."/>
            <person name="Thang M."/>
        </authorList>
    </citation>
    <scope>NUCLEOTIDE SEQUENCE</scope>
</reference>
<gene>
    <name evidence="2" type="ORF">C1SCF055_LOCUS1435</name>
</gene>
<organism evidence="2">
    <name type="scientific">Cladocopium goreaui</name>
    <dbReference type="NCBI Taxonomy" id="2562237"/>
    <lineage>
        <taxon>Eukaryota</taxon>
        <taxon>Sar</taxon>
        <taxon>Alveolata</taxon>
        <taxon>Dinophyceae</taxon>
        <taxon>Suessiales</taxon>
        <taxon>Symbiodiniaceae</taxon>
        <taxon>Cladocopium</taxon>
    </lineage>
</organism>
<evidence type="ECO:0000313" key="4">
    <source>
        <dbReference type="Proteomes" id="UP001152797"/>
    </source>
</evidence>
<name>A0A9P1BGI1_9DINO</name>
<feature type="region of interest" description="Disordered" evidence="1">
    <location>
        <begin position="64"/>
        <end position="158"/>
    </location>
</feature>
<feature type="compositionally biased region" description="Basic residues" evidence="1">
    <location>
        <begin position="108"/>
        <end position="118"/>
    </location>
</feature>